<evidence type="ECO:0000259" key="2">
    <source>
        <dbReference type="Pfam" id="PF21374"/>
    </source>
</evidence>
<evidence type="ECO:0000313" key="5">
    <source>
        <dbReference type="Proteomes" id="UP000309061"/>
    </source>
</evidence>
<evidence type="ECO:0000313" key="4">
    <source>
        <dbReference type="EMBL" id="QGM45180.1"/>
    </source>
</evidence>
<sequence length="829" mass="92596">MASGKTETTFQAVRRHLRNGYVILTERGIVALYGAAMRELAKIVDSPVGAFLAPKDIFKDGPELVRAQGLRVAFGAVLRQVAAEYDPPLGRSRNPVNAEARASAIRYHYTYELLKPDGVAPSRRPVNDVDYALEIPFAYAPRPGFKGPVAAVIHVFYPEVLPLILEKLDNIPCAVDLFLSSDAEEKIAQISADTSNWSKGRVEIRRLPNRGRDIGAKFVGFRDVYDRYEIFLHLHTKRSPHGGEPLARWRDYLIDNLFGTPEIAASNLSLFDDPQIGIVFPQHLFELRGVLNWGYDYNLARKLMRRIGVSIDKNLVLEFPSGSMFWGRSAAIGPLLEAGLEYSDFPEERGQIDGTLAHAIERCVLMAAESRGYEWLKVVRRDLYPVQKTVLPVTAPADIAQHRLKVYQPCLAGVDIELAPFARTLKETRPIPVYPSRSARARLNLIVPTINPEQTFGGVATALRLFRQIGDALGDDFDRRIIVTDAEIEQAAYRNFPGFVPAPFAASLDEAGRTIVDASEREGGRLDLRKDDVFVATAWWTAEFALGFESERRRFFGGSRPFVYVIQDDEPNFYGWSSKFVMAEATYRYPEDTIAIINSEELFDLMTGKYRFRAAFCLPYQTNERVAAMLRPTPKERIILVYGRPTVMRNAFELICASLCRWQQRDPIRASRWRILFLGEEFEAPLAYPVQNADLGGKATLEVYADWLNRASVGVSLMVSPHPSYPPLEMAEAGLLTIANDFPGKSLAKRCPDIVSLNRLDIQTLADAIEDAVAKMEPQIGKPGSLRALDSPQSSHHPLASPEDIAALLRAGAEQTEQKPDAITASALR</sequence>
<name>A0A6B8KFH9_9HYPH</name>
<dbReference type="EMBL" id="CP046052">
    <property type="protein sequence ID" value="QGM45180.1"/>
    <property type="molecule type" value="Genomic_DNA"/>
</dbReference>
<feature type="region of interest" description="Disordered" evidence="1">
    <location>
        <begin position="783"/>
        <end position="829"/>
    </location>
</feature>
<dbReference type="InterPro" id="IPR048510">
    <property type="entry name" value="WsaF_N"/>
</dbReference>
<dbReference type="OrthoDB" id="9816424at2"/>
<proteinExistence type="predicted"/>
<feature type="domain" description="WsaF C-terminal" evidence="3">
    <location>
        <begin position="637"/>
        <end position="770"/>
    </location>
</feature>
<dbReference type="GO" id="GO:0030247">
    <property type="term" value="F:polysaccharide binding"/>
    <property type="evidence" value="ECO:0007669"/>
    <property type="project" value="InterPro"/>
</dbReference>
<evidence type="ECO:0000256" key="1">
    <source>
        <dbReference type="SAM" id="MobiDB-lite"/>
    </source>
</evidence>
<dbReference type="Gene3D" id="3.40.50.2000">
    <property type="entry name" value="Glycogen Phosphorylase B"/>
    <property type="match status" value="1"/>
</dbReference>
<gene>
    <name evidence="4" type="ORF">H2LOC_005445</name>
</gene>
<dbReference type="Pfam" id="PF22772">
    <property type="entry name" value="WsaF_C"/>
    <property type="match status" value="1"/>
</dbReference>
<dbReference type="InterPro" id="IPR007739">
    <property type="entry name" value="RgpF"/>
</dbReference>
<dbReference type="Gene3D" id="3.40.50.11090">
    <property type="match status" value="1"/>
</dbReference>
<dbReference type="Proteomes" id="UP000309061">
    <property type="component" value="Chromosome"/>
</dbReference>
<feature type="domain" description="WsaF N-terminal" evidence="2">
    <location>
        <begin position="442"/>
        <end position="600"/>
    </location>
</feature>
<organism evidence="4 5">
    <name type="scientific">Methylocystis heyeri</name>
    <dbReference type="NCBI Taxonomy" id="391905"/>
    <lineage>
        <taxon>Bacteria</taxon>
        <taxon>Pseudomonadati</taxon>
        <taxon>Pseudomonadota</taxon>
        <taxon>Alphaproteobacteria</taxon>
        <taxon>Hyphomicrobiales</taxon>
        <taxon>Methylocystaceae</taxon>
        <taxon>Methylocystis</taxon>
    </lineage>
</organism>
<dbReference type="InterPro" id="IPR055050">
    <property type="entry name" value="WsaF_C"/>
</dbReference>
<dbReference type="AlphaFoldDB" id="A0A6B8KFH9"/>
<protein>
    <submittedName>
        <fullName evidence="4">Uncharacterized protein</fullName>
    </submittedName>
</protein>
<dbReference type="Pfam" id="PF05045">
    <property type="entry name" value="RgpF"/>
    <property type="match status" value="1"/>
</dbReference>
<dbReference type="KEGG" id="mhey:H2LOC_005445"/>
<dbReference type="Pfam" id="PF21374">
    <property type="entry name" value="WsaF_N"/>
    <property type="match status" value="1"/>
</dbReference>
<accession>A0A6B8KFH9</accession>
<evidence type="ECO:0000259" key="3">
    <source>
        <dbReference type="Pfam" id="PF22772"/>
    </source>
</evidence>
<reference evidence="4 5" key="1">
    <citation type="submission" date="2019-11" db="EMBL/GenBank/DDBJ databases">
        <title>The genome sequence of Methylocystis heyeri.</title>
        <authorList>
            <person name="Oshkin I.Y."/>
            <person name="Miroshnikov K."/>
            <person name="Dedysh S.N."/>
        </authorList>
    </citation>
    <scope>NUCLEOTIDE SEQUENCE [LARGE SCALE GENOMIC DNA]</scope>
    <source>
        <strain evidence="4 5">H2</strain>
    </source>
</reference>
<keyword evidence="5" id="KW-1185">Reference proteome</keyword>